<dbReference type="AlphaFoldDB" id="A0A0F9G8Y2"/>
<dbReference type="GO" id="GO:0016442">
    <property type="term" value="C:RISC complex"/>
    <property type="evidence" value="ECO:0007669"/>
    <property type="project" value="TreeGrafter"/>
</dbReference>
<dbReference type="Pfam" id="PF00035">
    <property type="entry name" value="dsrm"/>
    <property type="match status" value="1"/>
</dbReference>
<evidence type="ECO:0000313" key="3">
    <source>
        <dbReference type="EMBL" id="KKL65990.1"/>
    </source>
</evidence>
<protein>
    <recommendedName>
        <fullName evidence="2">DRBM domain-containing protein</fullName>
    </recommendedName>
</protein>
<feature type="domain" description="DRBM" evidence="2">
    <location>
        <begin position="42"/>
        <end position="118"/>
    </location>
</feature>
<reference evidence="3" key="1">
    <citation type="journal article" date="2015" name="Nature">
        <title>Complex archaea that bridge the gap between prokaryotes and eukaryotes.</title>
        <authorList>
            <person name="Spang A."/>
            <person name="Saw J.H."/>
            <person name="Jorgensen S.L."/>
            <person name="Zaremba-Niedzwiedzka K."/>
            <person name="Martijn J."/>
            <person name="Lind A.E."/>
            <person name="van Eijk R."/>
            <person name="Schleper C."/>
            <person name="Guy L."/>
            <person name="Ettema T.J."/>
        </authorList>
    </citation>
    <scope>NUCLEOTIDE SEQUENCE</scope>
</reference>
<dbReference type="SUPFAM" id="SSF54768">
    <property type="entry name" value="dsRNA-binding domain-like"/>
    <property type="match status" value="1"/>
</dbReference>
<dbReference type="GO" id="GO:0035197">
    <property type="term" value="F:siRNA binding"/>
    <property type="evidence" value="ECO:0007669"/>
    <property type="project" value="TreeGrafter"/>
</dbReference>
<comment type="caution">
    <text evidence="3">The sequence shown here is derived from an EMBL/GenBank/DDBJ whole genome shotgun (WGS) entry which is preliminary data.</text>
</comment>
<keyword evidence="1" id="KW-0694">RNA-binding</keyword>
<dbReference type="GO" id="GO:0003725">
    <property type="term" value="F:double-stranded RNA binding"/>
    <property type="evidence" value="ECO:0007669"/>
    <property type="project" value="TreeGrafter"/>
</dbReference>
<dbReference type="GO" id="GO:0005737">
    <property type="term" value="C:cytoplasm"/>
    <property type="evidence" value="ECO:0007669"/>
    <property type="project" value="TreeGrafter"/>
</dbReference>
<organism evidence="3">
    <name type="scientific">marine sediment metagenome</name>
    <dbReference type="NCBI Taxonomy" id="412755"/>
    <lineage>
        <taxon>unclassified sequences</taxon>
        <taxon>metagenomes</taxon>
        <taxon>ecological metagenomes</taxon>
    </lineage>
</organism>
<proteinExistence type="predicted"/>
<dbReference type="InterPro" id="IPR014720">
    <property type="entry name" value="dsRBD_dom"/>
</dbReference>
<dbReference type="SMART" id="SM00358">
    <property type="entry name" value="DSRM"/>
    <property type="match status" value="1"/>
</dbReference>
<evidence type="ECO:0000259" key="2">
    <source>
        <dbReference type="PROSITE" id="PS50137"/>
    </source>
</evidence>
<dbReference type="PANTHER" id="PTHR46205:SF3">
    <property type="entry name" value="LOQUACIOUS, ISOFORM B"/>
    <property type="match status" value="1"/>
</dbReference>
<gene>
    <name evidence="3" type="ORF">LCGC14_2149440</name>
</gene>
<name>A0A0F9G8Y2_9ZZZZ</name>
<dbReference type="PROSITE" id="PS50137">
    <property type="entry name" value="DS_RBD"/>
    <property type="match status" value="1"/>
</dbReference>
<dbReference type="PANTHER" id="PTHR46205">
    <property type="entry name" value="LOQUACIOUS, ISOFORM B"/>
    <property type="match status" value="1"/>
</dbReference>
<evidence type="ECO:0000256" key="1">
    <source>
        <dbReference type="ARBA" id="ARBA00022884"/>
    </source>
</evidence>
<accession>A0A0F9G8Y2</accession>
<sequence>GPIPCNIPFASFLFIFSLQVKQVTGLLNRYSKSTNIIIINKNAKNVLQEYCQKKYVPNPEYDLISQEGLDHKPLFTVEASVRVVINGKIQVEAADGIGTTKKAAEIKAAEKICDLLELNYNTQ</sequence>
<feature type="non-terminal residue" evidence="3">
    <location>
        <position position="1"/>
    </location>
</feature>
<dbReference type="GO" id="GO:0070578">
    <property type="term" value="C:RISC-loading complex"/>
    <property type="evidence" value="ECO:0007669"/>
    <property type="project" value="TreeGrafter"/>
</dbReference>
<dbReference type="CDD" id="cd10845">
    <property type="entry name" value="DSRM_RNAse_III_family"/>
    <property type="match status" value="1"/>
</dbReference>
<dbReference type="Gene3D" id="3.30.160.20">
    <property type="match status" value="1"/>
</dbReference>
<dbReference type="GO" id="GO:0030422">
    <property type="term" value="P:siRNA processing"/>
    <property type="evidence" value="ECO:0007669"/>
    <property type="project" value="TreeGrafter"/>
</dbReference>
<dbReference type="GO" id="GO:0005634">
    <property type="term" value="C:nucleus"/>
    <property type="evidence" value="ECO:0007669"/>
    <property type="project" value="TreeGrafter"/>
</dbReference>
<dbReference type="InterPro" id="IPR051247">
    <property type="entry name" value="RLC_Component"/>
</dbReference>
<dbReference type="GO" id="GO:0070920">
    <property type="term" value="P:regulation of regulatory ncRNA processing"/>
    <property type="evidence" value="ECO:0007669"/>
    <property type="project" value="TreeGrafter"/>
</dbReference>
<dbReference type="EMBL" id="LAZR01027350">
    <property type="protein sequence ID" value="KKL65990.1"/>
    <property type="molecule type" value="Genomic_DNA"/>
</dbReference>